<reference evidence="2 3" key="1">
    <citation type="journal article" date="2021" name="bioRxiv">
        <title>Chromosome-scale and haplotype-resolved genome assembly of a tetraploid potato cultivar.</title>
        <authorList>
            <person name="Sun H."/>
            <person name="Jiao W.-B."/>
            <person name="Krause K."/>
            <person name="Campoy J.A."/>
            <person name="Goel M."/>
            <person name="Folz-Donahue K."/>
            <person name="Kukat C."/>
            <person name="Huettel B."/>
            <person name="Schneeberger K."/>
        </authorList>
    </citation>
    <scope>NUCLEOTIDE SEQUENCE [LARGE SCALE GENOMIC DNA]</scope>
    <source>
        <strain evidence="2">SolTubOtavaFocal</strain>
        <tissue evidence="2">Leaves</tissue>
    </source>
</reference>
<dbReference type="Gene3D" id="3.30.420.10">
    <property type="entry name" value="Ribonuclease H-like superfamily/Ribonuclease H"/>
    <property type="match status" value="1"/>
</dbReference>
<dbReference type="InterPro" id="IPR002156">
    <property type="entry name" value="RNaseH_domain"/>
</dbReference>
<comment type="caution">
    <text evidence="2">The sequence shown here is derived from an EMBL/GenBank/DDBJ whole genome shotgun (WGS) entry which is preliminary data.</text>
</comment>
<dbReference type="Proteomes" id="UP000826656">
    <property type="component" value="Unassembled WGS sequence"/>
</dbReference>
<dbReference type="InterPro" id="IPR053151">
    <property type="entry name" value="RNase_H-like"/>
</dbReference>
<gene>
    <name evidence="2" type="ORF">KY290_038316</name>
</gene>
<organism evidence="2 3">
    <name type="scientific">Solanum tuberosum</name>
    <name type="common">Potato</name>
    <dbReference type="NCBI Taxonomy" id="4113"/>
    <lineage>
        <taxon>Eukaryota</taxon>
        <taxon>Viridiplantae</taxon>
        <taxon>Streptophyta</taxon>
        <taxon>Embryophyta</taxon>
        <taxon>Tracheophyta</taxon>
        <taxon>Spermatophyta</taxon>
        <taxon>Magnoliopsida</taxon>
        <taxon>eudicotyledons</taxon>
        <taxon>Gunneridae</taxon>
        <taxon>Pentapetalae</taxon>
        <taxon>asterids</taxon>
        <taxon>lamiids</taxon>
        <taxon>Solanales</taxon>
        <taxon>Solanaceae</taxon>
        <taxon>Solanoideae</taxon>
        <taxon>Solaneae</taxon>
        <taxon>Solanum</taxon>
    </lineage>
</organism>
<dbReference type="InterPro" id="IPR044730">
    <property type="entry name" value="RNase_H-like_dom_plant"/>
</dbReference>
<dbReference type="PROSITE" id="PS50879">
    <property type="entry name" value="RNASE_H_1"/>
    <property type="match status" value="1"/>
</dbReference>
<dbReference type="InterPro" id="IPR026960">
    <property type="entry name" value="RVT-Znf"/>
</dbReference>
<dbReference type="EMBL" id="JAIVGD010000028">
    <property type="protein sequence ID" value="KAH0739611.1"/>
    <property type="molecule type" value="Genomic_DNA"/>
</dbReference>
<dbReference type="SUPFAM" id="SSF53098">
    <property type="entry name" value="Ribonuclease H-like"/>
    <property type="match status" value="1"/>
</dbReference>
<dbReference type="Pfam" id="PF13966">
    <property type="entry name" value="zf-RVT"/>
    <property type="match status" value="1"/>
</dbReference>
<proteinExistence type="predicted"/>
<evidence type="ECO:0000313" key="3">
    <source>
        <dbReference type="Proteomes" id="UP000826656"/>
    </source>
</evidence>
<evidence type="ECO:0000259" key="1">
    <source>
        <dbReference type="PROSITE" id="PS50879"/>
    </source>
</evidence>
<dbReference type="InterPro" id="IPR036397">
    <property type="entry name" value="RNaseH_sf"/>
</dbReference>
<protein>
    <recommendedName>
        <fullName evidence="1">RNase H type-1 domain-containing protein</fullName>
    </recommendedName>
</protein>
<dbReference type="PANTHER" id="PTHR47723:SF19">
    <property type="entry name" value="POLYNUCLEOTIDYL TRANSFERASE, RIBONUCLEASE H-LIKE SUPERFAMILY PROTEIN"/>
    <property type="match status" value="1"/>
</dbReference>
<dbReference type="PANTHER" id="PTHR47723">
    <property type="entry name" value="OS05G0353850 PROTEIN"/>
    <property type="match status" value="1"/>
</dbReference>
<dbReference type="Pfam" id="PF13456">
    <property type="entry name" value="RVT_3"/>
    <property type="match status" value="1"/>
</dbReference>
<dbReference type="CDD" id="cd06222">
    <property type="entry name" value="RNase_H_like"/>
    <property type="match status" value="1"/>
</dbReference>
<name>A0ABQ7TYK2_SOLTU</name>
<feature type="domain" description="RNase H type-1" evidence="1">
    <location>
        <begin position="113"/>
        <end position="242"/>
    </location>
</feature>
<evidence type="ECO:0000313" key="2">
    <source>
        <dbReference type="EMBL" id="KAH0739611.1"/>
    </source>
</evidence>
<sequence length="287" mass="32923">MLRLLKNKLATDQALHRFRVAGPSRCSCCKNYATEDTNHLFRNGELADEFILLFNNAHLLSYVGSCGRLDAVIDMKESNAIPSELSLREWHIAWQQIEVLKPRLDIRCIRWIKPIKYKLNTDGCSKGNPGKAGGGGILRNERGHLIMAYAEYFGECSNNMSEAKAILFGIEWCLDKGFTNILVESDSMLIINMINGKAKTPWQIKHIIEDIHSLKVQGTFSFQHCYREVNMIADYLANMGVYTMQRSFFTEFLSLPMRVKKLMKNEIEELPTFRIRAQTKTFSFDHG</sequence>
<keyword evidence="3" id="KW-1185">Reference proteome</keyword>
<dbReference type="InterPro" id="IPR012337">
    <property type="entry name" value="RNaseH-like_sf"/>
</dbReference>
<accession>A0ABQ7TYK2</accession>